<keyword evidence="9" id="KW-1185">Reference proteome</keyword>
<dbReference type="PROSITE" id="PS00716">
    <property type="entry name" value="SIGMA70_2"/>
    <property type="match status" value="1"/>
</dbReference>
<dbReference type="Pfam" id="PF04542">
    <property type="entry name" value="Sigma70_r2"/>
    <property type="match status" value="1"/>
</dbReference>
<evidence type="ECO:0000259" key="7">
    <source>
        <dbReference type="PROSITE" id="PS00716"/>
    </source>
</evidence>
<dbReference type="Gene3D" id="1.20.120.1810">
    <property type="match status" value="1"/>
</dbReference>
<dbReference type="EMBL" id="FQXM01000007">
    <property type="protein sequence ID" value="SHH60629.1"/>
    <property type="molecule type" value="Genomic_DNA"/>
</dbReference>
<evidence type="ECO:0000256" key="2">
    <source>
        <dbReference type="ARBA" id="ARBA00023082"/>
    </source>
</evidence>
<accession>A0A1M5UCF1</accession>
<evidence type="ECO:0000313" key="9">
    <source>
        <dbReference type="Proteomes" id="UP000184447"/>
    </source>
</evidence>
<evidence type="ECO:0000256" key="3">
    <source>
        <dbReference type="ARBA" id="ARBA00023125"/>
    </source>
</evidence>
<dbReference type="InterPro" id="IPR013325">
    <property type="entry name" value="RNA_pol_sigma_r2"/>
</dbReference>
<evidence type="ECO:0000259" key="6">
    <source>
        <dbReference type="PROSITE" id="PS00715"/>
    </source>
</evidence>
<dbReference type="CDD" id="cd06171">
    <property type="entry name" value="Sigma70_r4"/>
    <property type="match status" value="1"/>
</dbReference>
<reference evidence="8 9" key="1">
    <citation type="submission" date="2016-11" db="EMBL/GenBank/DDBJ databases">
        <authorList>
            <person name="Jaros S."/>
            <person name="Januszkiewicz K."/>
            <person name="Wedrychowicz H."/>
        </authorList>
    </citation>
    <scope>NUCLEOTIDE SEQUENCE [LARGE SCALE GENOMIC DNA]</scope>
    <source>
        <strain evidence="8 9">DSM 8605</strain>
    </source>
</reference>
<dbReference type="SUPFAM" id="SSF88946">
    <property type="entry name" value="Sigma2 domain of RNA polymerase sigma factors"/>
    <property type="match status" value="1"/>
</dbReference>
<dbReference type="AlphaFoldDB" id="A0A1M5UCF1"/>
<dbReference type="PROSITE" id="PS00715">
    <property type="entry name" value="SIGMA70_1"/>
    <property type="match status" value="1"/>
</dbReference>
<dbReference type="InterPro" id="IPR050239">
    <property type="entry name" value="Sigma-70_RNA_pol_init_factors"/>
</dbReference>
<dbReference type="PIRSF" id="PIRSF000770">
    <property type="entry name" value="RNA_pol_sigma-SigE/K"/>
    <property type="match status" value="1"/>
</dbReference>
<name>A0A1M5UCF1_9CLOT</name>
<dbReference type="PANTHER" id="PTHR30603:SF47">
    <property type="entry name" value="RNA POLYMERASE SIGMA FACTOR SIGD, CHLOROPLASTIC"/>
    <property type="match status" value="1"/>
</dbReference>
<sequence length="280" mass="33026">MKINLICYDNLSNEDLLQLYKTEEDLVAREQLILRNIPLIKTLANKRMNFSNMSYEDLVQEGIIGLIYGIEKYDASFGTKFSTYVFYWILEVIDRSIYNKGSIIRFPMHMIEKMNKINKLEKENSIKLVYTEEDICSKVGISINEYHLIKYYSSYYKNIVSLNKLVNDASVENDSQLLDFVSENNSIYEETELFSDTSNVEDEVLKKSLKKEITLILQTLTPREEKILRLRYGLDDDNPRTLEEIGNIFNLTRERIRQIESKALRKLRHPGRAKRLKEYI</sequence>
<evidence type="ECO:0000256" key="1">
    <source>
        <dbReference type="ARBA" id="ARBA00023015"/>
    </source>
</evidence>
<comment type="function">
    <text evidence="5">Sigma factors are initiation factors that promote the attachment of RNA polymerase to specific initiation sites and are then released.</text>
</comment>
<feature type="domain" description="RNA polymerase sigma-70" evidence="6">
    <location>
        <begin position="57"/>
        <end position="70"/>
    </location>
</feature>
<dbReference type="InterPro" id="IPR007627">
    <property type="entry name" value="RNA_pol_sigma70_r2"/>
</dbReference>
<comment type="similarity">
    <text evidence="5">Belongs to the sigma-70 factor family.</text>
</comment>
<dbReference type="STRING" id="1121316.SAMN02745207_01706"/>
<keyword evidence="3 5" id="KW-0238">DNA-binding</keyword>
<dbReference type="InterPro" id="IPR014284">
    <property type="entry name" value="RNA_pol_sigma-70_dom"/>
</dbReference>
<dbReference type="NCBIfam" id="TIGR02937">
    <property type="entry name" value="sigma70-ECF"/>
    <property type="match status" value="1"/>
</dbReference>
<keyword evidence="4 5" id="KW-0804">Transcription</keyword>
<feature type="domain" description="RNA polymerase sigma-70" evidence="7">
    <location>
        <begin position="241"/>
        <end position="267"/>
    </location>
</feature>
<gene>
    <name evidence="8" type="ORF">SAMN02745207_01706</name>
</gene>
<dbReference type="GO" id="GO:0016987">
    <property type="term" value="F:sigma factor activity"/>
    <property type="evidence" value="ECO:0007669"/>
    <property type="project" value="UniProtKB-KW"/>
</dbReference>
<dbReference type="GO" id="GO:0006352">
    <property type="term" value="P:DNA-templated transcription initiation"/>
    <property type="evidence" value="ECO:0007669"/>
    <property type="project" value="InterPro"/>
</dbReference>
<dbReference type="Gene3D" id="1.10.10.10">
    <property type="entry name" value="Winged helix-like DNA-binding domain superfamily/Winged helix DNA-binding domain"/>
    <property type="match status" value="2"/>
</dbReference>
<keyword evidence="1 5" id="KW-0805">Transcription regulation</keyword>
<dbReference type="RefSeq" id="WP_159434062.1">
    <property type="nucleotide sequence ID" value="NZ_FQXM01000007.1"/>
</dbReference>
<dbReference type="InterPro" id="IPR007630">
    <property type="entry name" value="RNA_pol_sigma70_r4"/>
</dbReference>
<dbReference type="SUPFAM" id="SSF88659">
    <property type="entry name" value="Sigma3 and sigma4 domains of RNA polymerase sigma factors"/>
    <property type="match status" value="1"/>
</dbReference>
<dbReference type="GO" id="GO:0003677">
    <property type="term" value="F:DNA binding"/>
    <property type="evidence" value="ECO:0007669"/>
    <property type="project" value="UniProtKB-KW"/>
</dbReference>
<dbReference type="InterPro" id="IPR013324">
    <property type="entry name" value="RNA_pol_sigma_r3/r4-like"/>
</dbReference>
<dbReference type="Proteomes" id="UP000184447">
    <property type="component" value="Unassembled WGS sequence"/>
</dbReference>
<proteinExistence type="inferred from homology"/>
<evidence type="ECO:0000256" key="4">
    <source>
        <dbReference type="ARBA" id="ARBA00023163"/>
    </source>
</evidence>
<dbReference type="OrthoDB" id="9809557at2"/>
<dbReference type="PANTHER" id="PTHR30603">
    <property type="entry name" value="RNA POLYMERASE SIGMA FACTOR RPO"/>
    <property type="match status" value="1"/>
</dbReference>
<evidence type="ECO:0000313" key="8">
    <source>
        <dbReference type="EMBL" id="SHH60629.1"/>
    </source>
</evidence>
<organism evidence="8 9">
    <name type="scientific">Clostridium grantii DSM 8605</name>
    <dbReference type="NCBI Taxonomy" id="1121316"/>
    <lineage>
        <taxon>Bacteria</taxon>
        <taxon>Bacillati</taxon>
        <taxon>Bacillota</taxon>
        <taxon>Clostridia</taxon>
        <taxon>Eubacteriales</taxon>
        <taxon>Clostridiaceae</taxon>
        <taxon>Clostridium</taxon>
    </lineage>
</organism>
<dbReference type="InterPro" id="IPR000943">
    <property type="entry name" value="RNA_pol_sigma70"/>
</dbReference>
<protein>
    <recommendedName>
        <fullName evidence="5">RNA polymerase sigma factor</fullName>
    </recommendedName>
</protein>
<keyword evidence="2 5" id="KW-0731">Sigma factor</keyword>
<evidence type="ECO:0000256" key="5">
    <source>
        <dbReference type="RuleBase" id="RU362124"/>
    </source>
</evidence>
<dbReference type="PRINTS" id="PR00046">
    <property type="entry name" value="SIGMA70FCT"/>
</dbReference>
<dbReference type="InterPro" id="IPR036388">
    <property type="entry name" value="WH-like_DNA-bd_sf"/>
</dbReference>
<dbReference type="Pfam" id="PF04545">
    <property type="entry name" value="Sigma70_r4"/>
    <property type="match status" value="1"/>
</dbReference>